<dbReference type="PANTHER" id="PTHR21339:SF0">
    <property type="entry name" value="S-ADENOSYLMETHIONINE-DEPENDENT NUCLEOTIDE DEHYDRATASE RSAD2"/>
    <property type="match status" value="1"/>
</dbReference>
<sequence length="339" mass="38455">MLFGFATYVADHVWLQVVLAVLIAIIMTLPLVPALRILAEDMTTTRPISVNYHFTRLCNKSCGFCFHTAQTSHRETPDRAKTALRLLKKAGMRKLNFAGGEPFLAASFLGEMVDFAKQILRLESVSIVSNGSLITEKWMSKHAHNLDILAVSCDSFDENVNIAIGRGSGDQVAKLYQIKEWCLKYGVKFKINTVVCALNKDQDMNHHIQQLEPFRWKCFQVLEVKGENDGNNTLRSVDRFLITDEDYVSFCKRHNQQPSLVPESNKVMAKSYLILDEYLRFLDRDGRSPSGCILDVGVKKALDSVFWDQKSFVERGGVFDWTREETGCKSDAAAKELEW</sequence>
<dbReference type="InterPro" id="IPR058240">
    <property type="entry name" value="rSAM_sf"/>
</dbReference>
<accession>A0A8K0L9K0</accession>
<comment type="cofactor">
    <cofactor evidence="1">
        <name>[4Fe-4S] cluster</name>
        <dbReference type="ChEBI" id="CHEBI:49883"/>
    </cofactor>
</comment>
<gene>
    <name evidence="11" type="ORF">KVT40_002237</name>
</gene>
<dbReference type="PANTHER" id="PTHR21339">
    <property type="entry name" value="RADICAL S-ADENOSYL METHIONINE DOMAIN-CONTAINING PROTEIN 2"/>
    <property type="match status" value="1"/>
</dbReference>
<dbReference type="PROSITE" id="PS51918">
    <property type="entry name" value="RADICAL_SAM"/>
    <property type="match status" value="1"/>
</dbReference>
<dbReference type="CDD" id="cd01335">
    <property type="entry name" value="Radical_SAM"/>
    <property type="match status" value="1"/>
</dbReference>
<keyword evidence="9" id="KW-0472">Membrane</keyword>
<dbReference type="Gene3D" id="3.20.20.70">
    <property type="entry name" value="Aldolase class I"/>
    <property type="match status" value="1"/>
</dbReference>
<keyword evidence="12" id="KW-1185">Reference proteome</keyword>
<dbReference type="Pfam" id="PF04055">
    <property type="entry name" value="Radical_SAM"/>
    <property type="match status" value="1"/>
</dbReference>
<dbReference type="InterPro" id="IPR007197">
    <property type="entry name" value="rSAM"/>
</dbReference>
<evidence type="ECO:0000256" key="8">
    <source>
        <dbReference type="ARBA" id="ARBA00023128"/>
    </source>
</evidence>
<evidence type="ECO:0000313" key="12">
    <source>
        <dbReference type="Proteomes" id="UP000809789"/>
    </source>
</evidence>
<dbReference type="GO" id="GO:0046872">
    <property type="term" value="F:metal ion binding"/>
    <property type="evidence" value="ECO:0007669"/>
    <property type="project" value="UniProtKB-KW"/>
</dbReference>
<evidence type="ECO:0000256" key="9">
    <source>
        <dbReference type="SAM" id="Phobius"/>
    </source>
</evidence>
<keyword evidence="4" id="KW-0479">Metal-binding</keyword>
<evidence type="ECO:0000256" key="4">
    <source>
        <dbReference type="ARBA" id="ARBA00022723"/>
    </source>
</evidence>
<feature type="transmembrane region" description="Helical" evidence="9">
    <location>
        <begin position="12"/>
        <end position="32"/>
    </location>
</feature>
<dbReference type="SUPFAM" id="SSF102114">
    <property type="entry name" value="Radical SAM enzymes"/>
    <property type="match status" value="1"/>
</dbReference>
<dbReference type="SFLD" id="SFLDS00029">
    <property type="entry name" value="Radical_SAM"/>
    <property type="match status" value="1"/>
</dbReference>
<proteinExistence type="predicted"/>
<protein>
    <recommendedName>
        <fullName evidence="10">Radical SAM core domain-containing protein</fullName>
    </recommendedName>
</protein>
<keyword evidence="9" id="KW-1133">Transmembrane helix</keyword>
<keyword evidence="8" id="KW-0496">Mitochondrion</keyword>
<evidence type="ECO:0000259" key="10">
    <source>
        <dbReference type="PROSITE" id="PS51918"/>
    </source>
</evidence>
<dbReference type="InterPro" id="IPR013785">
    <property type="entry name" value="Aldolase_TIM"/>
</dbReference>
<keyword evidence="2" id="KW-0004">4Fe-4S</keyword>
<dbReference type="AlphaFoldDB" id="A0A8K0L9K0"/>
<name>A0A8K0L9K0_9PEZI</name>
<dbReference type="GO" id="GO:0003824">
    <property type="term" value="F:catalytic activity"/>
    <property type="evidence" value="ECO:0007669"/>
    <property type="project" value="InterPro"/>
</dbReference>
<keyword evidence="6" id="KW-0411">Iron-sulfur</keyword>
<dbReference type="EMBL" id="JAESVG020000002">
    <property type="protein sequence ID" value="KAG8630618.1"/>
    <property type="molecule type" value="Genomic_DNA"/>
</dbReference>
<dbReference type="SFLD" id="SFLDG01067">
    <property type="entry name" value="SPASM/twitch_domain_containing"/>
    <property type="match status" value="1"/>
</dbReference>
<feature type="domain" description="Radical SAM core" evidence="10">
    <location>
        <begin position="44"/>
        <end position="260"/>
    </location>
</feature>
<evidence type="ECO:0000256" key="3">
    <source>
        <dbReference type="ARBA" id="ARBA00022691"/>
    </source>
</evidence>
<evidence type="ECO:0000313" key="11">
    <source>
        <dbReference type="EMBL" id="KAG8630618.1"/>
    </source>
</evidence>
<evidence type="ECO:0000256" key="7">
    <source>
        <dbReference type="ARBA" id="ARBA00023118"/>
    </source>
</evidence>
<evidence type="ECO:0000256" key="6">
    <source>
        <dbReference type="ARBA" id="ARBA00023014"/>
    </source>
</evidence>
<keyword evidence="3" id="KW-0949">S-adenosyl-L-methionine</keyword>
<evidence type="ECO:0000256" key="1">
    <source>
        <dbReference type="ARBA" id="ARBA00001966"/>
    </source>
</evidence>
<dbReference type="GO" id="GO:0051607">
    <property type="term" value="P:defense response to virus"/>
    <property type="evidence" value="ECO:0007669"/>
    <property type="project" value="UniProtKB-KW"/>
</dbReference>
<keyword evidence="5" id="KW-0408">Iron</keyword>
<dbReference type="SMART" id="SM00729">
    <property type="entry name" value="Elp3"/>
    <property type="match status" value="1"/>
</dbReference>
<reference evidence="11" key="1">
    <citation type="submission" date="2021-07" db="EMBL/GenBank/DDBJ databases">
        <title>Elsinoe batatas strain:CRI-CJ2 Genome sequencing and assembly.</title>
        <authorList>
            <person name="Huang L."/>
        </authorList>
    </citation>
    <scope>NUCLEOTIDE SEQUENCE</scope>
    <source>
        <strain evidence="11">CRI-CJ2</strain>
    </source>
</reference>
<dbReference type="OrthoDB" id="549750at2759"/>
<organism evidence="11 12">
    <name type="scientific">Elsinoe batatas</name>
    <dbReference type="NCBI Taxonomy" id="2601811"/>
    <lineage>
        <taxon>Eukaryota</taxon>
        <taxon>Fungi</taxon>
        <taxon>Dikarya</taxon>
        <taxon>Ascomycota</taxon>
        <taxon>Pezizomycotina</taxon>
        <taxon>Dothideomycetes</taxon>
        <taxon>Dothideomycetidae</taxon>
        <taxon>Myriangiales</taxon>
        <taxon>Elsinoaceae</taxon>
        <taxon>Elsinoe</taxon>
    </lineage>
</organism>
<dbReference type="InterPro" id="IPR051196">
    <property type="entry name" value="RSAD2/Viperin_antiviral"/>
</dbReference>
<evidence type="ECO:0000256" key="2">
    <source>
        <dbReference type="ARBA" id="ARBA00022485"/>
    </source>
</evidence>
<dbReference type="NCBIfam" id="NF038283">
    <property type="entry name" value="viperin_w_prok"/>
    <property type="match status" value="1"/>
</dbReference>
<dbReference type="SFLD" id="SFLDG01088">
    <property type="entry name" value="antiviral_proteins"/>
    <property type="match status" value="1"/>
</dbReference>
<keyword evidence="9" id="KW-0812">Transmembrane</keyword>
<evidence type="ECO:0000256" key="5">
    <source>
        <dbReference type="ARBA" id="ARBA00023004"/>
    </source>
</evidence>
<dbReference type="SFLD" id="SFLDF00318">
    <property type="entry name" value="Viperin"/>
    <property type="match status" value="1"/>
</dbReference>
<dbReference type="GO" id="GO:0051539">
    <property type="term" value="F:4 iron, 4 sulfur cluster binding"/>
    <property type="evidence" value="ECO:0007669"/>
    <property type="project" value="UniProtKB-KW"/>
</dbReference>
<dbReference type="Proteomes" id="UP000809789">
    <property type="component" value="Unassembled WGS sequence"/>
</dbReference>
<comment type="caution">
    <text evidence="11">The sequence shown here is derived from an EMBL/GenBank/DDBJ whole genome shotgun (WGS) entry which is preliminary data.</text>
</comment>
<keyword evidence="7" id="KW-0051">Antiviral defense</keyword>
<dbReference type="InterPro" id="IPR006638">
    <property type="entry name" value="Elp3/MiaA/NifB-like_rSAM"/>
</dbReference>